<proteinExistence type="predicted"/>
<evidence type="ECO:0000313" key="2">
    <source>
        <dbReference type="EMBL" id="KAJ2927222.1"/>
    </source>
</evidence>
<feature type="compositionally biased region" description="Low complexity" evidence="1">
    <location>
        <begin position="175"/>
        <end position="192"/>
    </location>
</feature>
<dbReference type="Proteomes" id="UP001140091">
    <property type="component" value="Unassembled WGS sequence"/>
</dbReference>
<organism evidence="2 3">
    <name type="scientific">Candolleomyces eurysporus</name>
    <dbReference type="NCBI Taxonomy" id="2828524"/>
    <lineage>
        <taxon>Eukaryota</taxon>
        <taxon>Fungi</taxon>
        <taxon>Dikarya</taxon>
        <taxon>Basidiomycota</taxon>
        <taxon>Agaricomycotina</taxon>
        <taxon>Agaricomycetes</taxon>
        <taxon>Agaricomycetidae</taxon>
        <taxon>Agaricales</taxon>
        <taxon>Agaricineae</taxon>
        <taxon>Psathyrellaceae</taxon>
        <taxon>Candolleomyces</taxon>
    </lineage>
</organism>
<keyword evidence="3" id="KW-1185">Reference proteome</keyword>
<feature type="region of interest" description="Disordered" evidence="1">
    <location>
        <begin position="174"/>
        <end position="229"/>
    </location>
</feature>
<sequence length="389" mass="42209">MPPKKTTPPLDADAVLLDFASQEPLVVKVINAEAKKLVQLRKDAGSEFQADGAVSKSTVFLMKAALRAIVLLFDDWEPKAVEILRTDPTFVSFVRQASAVIFTHQTWCSDHNISFPSEVVKSVLALATDLKNESKARRGLNNSSPYLPPRDLLKSDILPSRTLAFSASGTVIELSDTPDSDSSSGGAPSTADNSVVDVDVTMSEPTPSKGCGKGKASMRASAPPAVPTTRKMDYISVPGMDTGSPAYLRSMALNSKRARAERDLPPIDTGSTISRTAHRLFPDGGLLEYIDDRAISNEFISLVLAKTHGAIANFTERAQEEDSLRRAISETRLEMVSVIHKLHIFANYWEILNKEYAALKSSLATFCSEKAPEVPEAPEIIPLDPAIEI</sequence>
<gene>
    <name evidence="2" type="ORF">H1R20_g9872</name>
</gene>
<protein>
    <submittedName>
        <fullName evidence="2">Uncharacterized protein</fullName>
    </submittedName>
</protein>
<evidence type="ECO:0000313" key="3">
    <source>
        <dbReference type="Proteomes" id="UP001140091"/>
    </source>
</evidence>
<comment type="caution">
    <text evidence="2">The sequence shown here is derived from an EMBL/GenBank/DDBJ whole genome shotgun (WGS) entry which is preliminary data.</text>
</comment>
<evidence type="ECO:0000256" key="1">
    <source>
        <dbReference type="SAM" id="MobiDB-lite"/>
    </source>
</evidence>
<reference evidence="2" key="1">
    <citation type="submission" date="2022-06" db="EMBL/GenBank/DDBJ databases">
        <title>Genome Sequence of Candolleomyces eurysporus.</title>
        <authorList>
            <person name="Buettner E."/>
        </authorList>
    </citation>
    <scope>NUCLEOTIDE SEQUENCE</scope>
    <source>
        <strain evidence="2">VTCC 930004</strain>
    </source>
</reference>
<accession>A0A9W8J2S8</accession>
<name>A0A9W8J2S8_9AGAR</name>
<dbReference type="AlphaFoldDB" id="A0A9W8J2S8"/>
<feature type="non-terminal residue" evidence="2">
    <location>
        <position position="389"/>
    </location>
</feature>
<dbReference type="EMBL" id="JANBPK010001027">
    <property type="protein sequence ID" value="KAJ2927222.1"/>
    <property type="molecule type" value="Genomic_DNA"/>
</dbReference>